<dbReference type="AlphaFoldDB" id="A0AAD5LUG0"/>
<comment type="caution">
    <text evidence="3">The sequence shown here is derived from an EMBL/GenBank/DDBJ whole genome shotgun (WGS) entry which is preliminary data.</text>
</comment>
<accession>A0AAD5LUG0</accession>
<keyword evidence="1" id="KW-0175">Coiled coil</keyword>
<dbReference type="Proteomes" id="UP001209570">
    <property type="component" value="Unassembled WGS sequence"/>
</dbReference>
<evidence type="ECO:0008006" key="5">
    <source>
        <dbReference type="Google" id="ProtNLM"/>
    </source>
</evidence>
<dbReference type="InterPro" id="IPR039604">
    <property type="entry name" value="Bfr1"/>
</dbReference>
<keyword evidence="4" id="KW-1185">Reference proteome</keyword>
<feature type="coiled-coil region" evidence="1">
    <location>
        <begin position="204"/>
        <end position="305"/>
    </location>
</feature>
<organism evidence="3 4">
    <name type="scientific">Pythium insidiosum</name>
    <name type="common">Pythiosis disease agent</name>
    <dbReference type="NCBI Taxonomy" id="114742"/>
    <lineage>
        <taxon>Eukaryota</taxon>
        <taxon>Sar</taxon>
        <taxon>Stramenopiles</taxon>
        <taxon>Oomycota</taxon>
        <taxon>Peronosporomycetes</taxon>
        <taxon>Pythiales</taxon>
        <taxon>Pythiaceae</taxon>
        <taxon>Pythium</taxon>
    </lineage>
</organism>
<reference evidence="3" key="1">
    <citation type="submission" date="2021-12" db="EMBL/GenBank/DDBJ databases">
        <title>Prjna785345.</title>
        <authorList>
            <person name="Rujirawat T."/>
            <person name="Krajaejun T."/>
        </authorList>
    </citation>
    <scope>NUCLEOTIDE SEQUENCE</scope>
    <source>
        <strain evidence="3">Pi057C3</strain>
    </source>
</reference>
<proteinExistence type="predicted"/>
<sequence length="517" mass="57615">MSAAGSPRKTVAKKPVVEDEELVIPDVIERLPKPDKAAHDAEVAKLDAAIKQLHERTNAIRAEMDKLKTGRGGYGEQIQAAKAVYNDLRSQKDNLIAQRNELTAKVKAQLEKKDSTIKTQRSARAGLRFQTEDEYEKEISALRHQQETRSMSLNEEKRLIKEIEALKQQKLQVSKLGNDKEDVEKFNDNIKDIRALQTKKNAEIDAVQEKLAAQKLKLDELYKLNEEERKQDKFPALAKERKEIKEQLDAKYTAVKELRAAFKAANDRYYENIRLHRKKKELERKKEEERRQQEYQDKLAEYEKEMAKIHPYQDEMDLCEALVAFLEKTFAKELKEEADTAADEAKKSAAGPAELDGLKPLQRKEEDFIMLGAGKKGKGKKPAGKKAKRDAKLSLPMAQLDAFSTVGLVPPSTTGALSQSIKAIKEKKVWFEAQTSRPKAAVQAAEEAAPAPAKASPKKKSNKKFNAADTSAFPTLGGAEAVNGAAPAWGPGVAPAPAPVEVAEAAEEEEEEAAEEN</sequence>
<evidence type="ECO:0000256" key="2">
    <source>
        <dbReference type="SAM" id="MobiDB-lite"/>
    </source>
</evidence>
<evidence type="ECO:0000313" key="3">
    <source>
        <dbReference type="EMBL" id="KAJ0409878.1"/>
    </source>
</evidence>
<feature type="compositionally biased region" description="Low complexity" evidence="2">
    <location>
        <begin position="441"/>
        <end position="455"/>
    </location>
</feature>
<dbReference type="GO" id="GO:0005783">
    <property type="term" value="C:endoplasmic reticulum"/>
    <property type="evidence" value="ECO:0007669"/>
    <property type="project" value="TreeGrafter"/>
</dbReference>
<feature type="compositionally biased region" description="Basic and acidic residues" evidence="2">
    <location>
        <begin position="336"/>
        <end position="347"/>
    </location>
</feature>
<dbReference type="EMBL" id="JAKCXM010000002">
    <property type="protein sequence ID" value="KAJ0409878.1"/>
    <property type="molecule type" value="Genomic_DNA"/>
</dbReference>
<feature type="region of interest" description="Disordered" evidence="2">
    <location>
        <begin position="336"/>
        <end position="391"/>
    </location>
</feature>
<dbReference type="GO" id="GO:0042175">
    <property type="term" value="C:nuclear outer membrane-endoplasmic reticulum membrane network"/>
    <property type="evidence" value="ECO:0007669"/>
    <property type="project" value="TreeGrafter"/>
</dbReference>
<feature type="compositionally biased region" description="Low complexity" evidence="2">
    <location>
        <begin position="484"/>
        <end position="503"/>
    </location>
</feature>
<dbReference type="GO" id="GO:0008298">
    <property type="term" value="P:intracellular mRNA localization"/>
    <property type="evidence" value="ECO:0007669"/>
    <property type="project" value="TreeGrafter"/>
</dbReference>
<evidence type="ECO:0000256" key="1">
    <source>
        <dbReference type="SAM" id="Coils"/>
    </source>
</evidence>
<name>A0AAD5LUG0_PYTIN</name>
<dbReference type="GO" id="GO:1990904">
    <property type="term" value="C:ribonucleoprotein complex"/>
    <property type="evidence" value="ECO:0007669"/>
    <property type="project" value="TreeGrafter"/>
</dbReference>
<dbReference type="PANTHER" id="PTHR31027:SF2">
    <property type="entry name" value="LEBERCILIN DOMAIN-CONTAINING PROTEIN"/>
    <property type="match status" value="1"/>
</dbReference>
<feature type="compositionally biased region" description="Acidic residues" evidence="2">
    <location>
        <begin position="504"/>
        <end position="517"/>
    </location>
</feature>
<protein>
    <recommendedName>
        <fullName evidence="5">Nuclear segregation protein</fullName>
    </recommendedName>
</protein>
<gene>
    <name evidence="3" type="ORF">P43SY_005772</name>
</gene>
<feature type="coiled-coil region" evidence="1">
    <location>
        <begin position="36"/>
        <end position="112"/>
    </location>
</feature>
<feature type="region of interest" description="Disordered" evidence="2">
    <location>
        <begin position="441"/>
        <end position="517"/>
    </location>
</feature>
<feature type="compositionally biased region" description="Basic residues" evidence="2">
    <location>
        <begin position="375"/>
        <end position="389"/>
    </location>
</feature>
<dbReference type="GO" id="GO:0003729">
    <property type="term" value="F:mRNA binding"/>
    <property type="evidence" value="ECO:0007669"/>
    <property type="project" value="TreeGrafter"/>
</dbReference>
<evidence type="ECO:0000313" key="4">
    <source>
        <dbReference type="Proteomes" id="UP001209570"/>
    </source>
</evidence>
<dbReference type="PANTHER" id="PTHR31027">
    <property type="entry name" value="NUCLEAR SEGREGATION PROTEIN BFR1"/>
    <property type="match status" value="1"/>
</dbReference>